<feature type="site" description="Important for catalytic activity" evidence="11">
    <location>
        <position position="288"/>
    </location>
</feature>
<protein>
    <recommendedName>
        <fullName evidence="2">DNA-(apurinic or apyrimidinic site) endonuclease 2</fullName>
    </recommendedName>
</protein>
<feature type="binding site" evidence="10">
    <location>
        <position position="200"/>
    </location>
    <ligand>
        <name>Mg(2+)</name>
        <dbReference type="ChEBI" id="CHEBI:18420"/>
        <label>1</label>
    </ligand>
</feature>
<dbReference type="GO" id="GO:0005634">
    <property type="term" value="C:nucleus"/>
    <property type="evidence" value="ECO:0007669"/>
    <property type="project" value="TreeGrafter"/>
</dbReference>
<evidence type="ECO:0000256" key="12">
    <source>
        <dbReference type="PROSITE-ProRule" id="PRU01343"/>
    </source>
</evidence>
<evidence type="ECO:0000256" key="4">
    <source>
        <dbReference type="ARBA" id="ARBA00022771"/>
    </source>
</evidence>
<dbReference type="PANTHER" id="PTHR22748">
    <property type="entry name" value="AP ENDONUCLEASE"/>
    <property type="match status" value="1"/>
</dbReference>
<comment type="cofactor">
    <cofactor evidence="10">
        <name>Mg(2+)</name>
        <dbReference type="ChEBI" id="CHEBI:18420"/>
    </cofactor>
    <cofactor evidence="10">
        <name>Mn(2+)</name>
        <dbReference type="ChEBI" id="CHEBI:29035"/>
    </cofactor>
    <text evidence="10">Probably binds two magnesium or manganese ions per subunit.</text>
</comment>
<dbReference type="InterPro" id="IPR005135">
    <property type="entry name" value="Endo/exonuclease/phosphatase"/>
</dbReference>
<feature type="binding site" evidence="10">
    <location>
        <position position="202"/>
    </location>
    <ligand>
        <name>Mg(2+)</name>
        <dbReference type="ChEBI" id="CHEBI:18420"/>
        <label>1</label>
    </ligand>
</feature>
<keyword evidence="6" id="KW-0862">Zinc</keyword>
<dbReference type="AlphaFoldDB" id="A0A2A9NHC7"/>
<feature type="compositionally biased region" description="Low complexity" evidence="13">
    <location>
        <begin position="440"/>
        <end position="451"/>
    </location>
</feature>
<dbReference type="GO" id="GO:0008311">
    <property type="term" value="F:double-stranded DNA 3'-5' DNA exonuclease activity"/>
    <property type="evidence" value="ECO:0007669"/>
    <property type="project" value="TreeGrafter"/>
</dbReference>
<feature type="site" description="Interaction with DNA substrate" evidence="11">
    <location>
        <position position="314"/>
    </location>
</feature>
<sequence>MRVLTWNINGVRTIPQYHPWNTFKTFNDILDNLNADIICFQEMKTSRSTITKPVAIPSSYHSFFSFPSRKTGYSGVAIYTRAESVAALKAEEGLTGFLQPKPPLTDAERVSNDVTYPPYLLEEHDPRDEGLELDLLTLDSEGRAVIVDFGLFVLINVYCPNDGVGTEERDKFKMDYHRLLELRVRGLIEKEGREVIVVGDINSCAAVIDHCEGTLMVSRGQAMGMQGDEGFYEREYRRWIRDWLLPEDGGVGCMVDIVRRFWPNRKGMYTCWNTKISARESNYGTRIDYILITKGLVPWIKAADIQQDVKGSDHCPVYIDLHDEIQNADGSITRLRDMLGMPLKDSNPADPPRLAAKFWDEYSGKQMQLDKFFGRKTMRSTTSTSTMASTENVVLTDIESTTASQVTARETPDVECLSRLSVMVADMPDNGDSHPPPLTPSASSPPALDLSIDSEKSTSALHSSVIPTIATTSGTTVSAGRPIKRKQTTLEKVVSKRQKGKKRDIEKGGVSELGGQTKLFSFFAKPVDGTSSKEKAKETSSPTKIFELDTDESDVLEVIGNEEDCQTEPLGSSQPSLDNGEQSKQAWSALLAPTPIPRCKVHNEPAKEYKVNKPGPNKGKRFFLCSRPVGPGYAGRPERLPDEVDPQYRCNFFKWSSDARKEVKRMNSLGL</sequence>
<evidence type="ECO:0000256" key="1">
    <source>
        <dbReference type="ARBA" id="ARBA00007092"/>
    </source>
</evidence>
<dbReference type="InterPro" id="IPR010666">
    <property type="entry name" value="Znf_GRF"/>
</dbReference>
<dbReference type="GO" id="GO:0006284">
    <property type="term" value="P:base-excision repair"/>
    <property type="evidence" value="ECO:0007669"/>
    <property type="project" value="TreeGrafter"/>
</dbReference>
<dbReference type="OrthoDB" id="391817at2759"/>
<evidence type="ECO:0000256" key="7">
    <source>
        <dbReference type="ARBA" id="ARBA00022842"/>
    </source>
</evidence>
<feature type="binding site" evidence="10">
    <location>
        <position position="42"/>
    </location>
    <ligand>
        <name>Mg(2+)</name>
        <dbReference type="ChEBI" id="CHEBI:18420"/>
        <label>1</label>
    </ligand>
</feature>
<dbReference type="PROSITE" id="PS51435">
    <property type="entry name" value="AP_NUCLEASE_F1_4"/>
    <property type="match status" value="1"/>
</dbReference>
<evidence type="ECO:0000256" key="8">
    <source>
        <dbReference type="ARBA" id="ARBA00023242"/>
    </source>
</evidence>
<dbReference type="GO" id="GO:0008270">
    <property type="term" value="F:zinc ion binding"/>
    <property type="evidence" value="ECO:0007669"/>
    <property type="project" value="UniProtKB-KW"/>
</dbReference>
<feature type="active site" description="Proton acceptor" evidence="9">
    <location>
        <position position="314"/>
    </location>
</feature>
<reference evidence="15 16" key="1">
    <citation type="submission" date="2014-02" db="EMBL/GenBank/DDBJ databases">
        <title>Transposable element dynamics among asymbiotic and ectomycorrhizal Amanita fungi.</title>
        <authorList>
            <consortium name="DOE Joint Genome Institute"/>
            <person name="Hess J."/>
            <person name="Skrede I."/>
            <person name="Wolfe B."/>
            <person name="LaButti K."/>
            <person name="Ohm R.A."/>
            <person name="Grigoriev I.V."/>
            <person name="Pringle A."/>
        </authorList>
    </citation>
    <scope>NUCLEOTIDE SEQUENCE [LARGE SCALE GENOMIC DNA]</scope>
    <source>
        <strain evidence="15 16">SKay4041</strain>
    </source>
</reference>
<dbReference type="PROSITE" id="PS51999">
    <property type="entry name" value="ZF_GRF"/>
    <property type="match status" value="1"/>
</dbReference>
<evidence type="ECO:0000313" key="16">
    <source>
        <dbReference type="Proteomes" id="UP000242287"/>
    </source>
</evidence>
<feature type="binding site" evidence="10">
    <location>
        <position position="314"/>
    </location>
    <ligand>
        <name>Mg(2+)</name>
        <dbReference type="ChEBI" id="CHEBI:18420"/>
        <label>1</label>
    </ligand>
</feature>
<proteinExistence type="inferred from homology"/>
<evidence type="ECO:0000256" key="6">
    <source>
        <dbReference type="ARBA" id="ARBA00022833"/>
    </source>
</evidence>
<evidence type="ECO:0000256" key="10">
    <source>
        <dbReference type="PIRSR" id="PIRSR604808-2"/>
    </source>
</evidence>
<keyword evidence="5" id="KW-0378">Hydrolase</keyword>
<evidence type="ECO:0000256" key="13">
    <source>
        <dbReference type="SAM" id="MobiDB-lite"/>
    </source>
</evidence>
<feature type="active site" description="Proton donor/acceptor" evidence="9">
    <location>
        <position position="200"/>
    </location>
</feature>
<evidence type="ECO:0000256" key="11">
    <source>
        <dbReference type="PIRSR" id="PIRSR604808-3"/>
    </source>
</evidence>
<name>A0A2A9NHC7_9AGAR</name>
<evidence type="ECO:0000313" key="15">
    <source>
        <dbReference type="EMBL" id="PFH47647.1"/>
    </source>
</evidence>
<comment type="similarity">
    <text evidence="1">Belongs to the DNA repair enzymes AP/ExoA family.</text>
</comment>
<dbReference type="CDD" id="cd09088">
    <property type="entry name" value="Ape2-like_AP-endo"/>
    <property type="match status" value="1"/>
</dbReference>
<dbReference type="PANTHER" id="PTHR22748:SF4">
    <property type="entry name" value="DNA-(APURINIC OR APYRIMIDINIC SITE) ENDONUCLEASE 2"/>
    <property type="match status" value="1"/>
</dbReference>
<keyword evidence="7 10" id="KW-0460">Magnesium</keyword>
<dbReference type="Proteomes" id="UP000242287">
    <property type="component" value="Unassembled WGS sequence"/>
</dbReference>
<gene>
    <name evidence="15" type="ORF">AMATHDRAFT_151641</name>
</gene>
<keyword evidence="16" id="KW-1185">Reference proteome</keyword>
<feature type="region of interest" description="Disordered" evidence="13">
    <location>
        <begin position="563"/>
        <end position="582"/>
    </location>
</feature>
<dbReference type="EMBL" id="KZ302100">
    <property type="protein sequence ID" value="PFH47647.1"/>
    <property type="molecule type" value="Genomic_DNA"/>
</dbReference>
<dbReference type="Gene3D" id="3.60.10.10">
    <property type="entry name" value="Endonuclease/exonuclease/phosphatase"/>
    <property type="match status" value="1"/>
</dbReference>
<feature type="region of interest" description="Disordered" evidence="13">
    <location>
        <begin position="427"/>
        <end position="456"/>
    </location>
</feature>
<organism evidence="15 16">
    <name type="scientific">Amanita thiersii Skay4041</name>
    <dbReference type="NCBI Taxonomy" id="703135"/>
    <lineage>
        <taxon>Eukaryota</taxon>
        <taxon>Fungi</taxon>
        <taxon>Dikarya</taxon>
        <taxon>Basidiomycota</taxon>
        <taxon>Agaricomycotina</taxon>
        <taxon>Agaricomycetes</taxon>
        <taxon>Agaricomycetidae</taxon>
        <taxon>Agaricales</taxon>
        <taxon>Pluteineae</taxon>
        <taxon>Amanitaceae</taxon>
        <taxon>Amanita</taxon>
    </lineage>
</organism>
<feature type="binding site" evidence="10">
    <location>
        <position position="7"/>
    </location>
    <ligand>
        <name>Mg(2+)</name>
        <dbReference type="ChEBI" id="CHEBI:18420"/>
        <label>1</label>
    </ligand>
</feature>
<evidence type="ECO:0000256" key="3">
    <source>
        <dbReference type="ARBA" id="ARBA00022723"/>
    </source>
</evidence>
<feature type="binding site" evidence="10">
    <location>
        <position position="313"/>
    </location>
    <ligand>
        <name>Mg(2+)</name>
        <dbReference type="ChEBI" id="CHEBI:18420"/>
        <label>1</label>
    </ligand>
</feature>
<evidence type="ECO:0000259" key="14">
    <source>
        <dbReference type="PROSITE" id="PS51999"/>
    </source>
</evidence>
<dbReference type="InterPro" id="IPR004808">
    <property type="entry name" value="AP_endonuc_1"/>
</dbReference>
<evidence type="ECO:0000256" key="2">
    <source>
        <dbReference type="ARBA" id="ARBA00013541"/>
    </source>
</evidence>
<keyword evidence="8" id="KW-0539">Nucleus</keyword>
<feature type="domain" description="GRF-type" evidence="14">
    <location>
        <begin position="599"/>
        <end position="659"/>
    </location>
</feature>
<dbReference type="Pfam" id="PF03372">
    <property type="entry name" value="Exo_endo_phos"/>
    <property type="match status" value="1"/>
</dbReference>
<feature type="active site" evidence="9">
    <location>
        <position position="158"/>
    </location>
</feature>
<dbReference type="GO" id="GO:0003906">
    <property type="term" value="F:DNA-(apurinic or apyrimidinic site) endonuclease activity"/>
    <property type="evidence" value="ECO:0007669"/>
    <property type="project" value="TreeGrafter"/>
</dbReference>
<dbReference type="GO" id="GO:0008081">
    <property type="term" value="F:phosphoric diester hydrolase activity"/>
    <property type="evidence" value="ECO:0007669"/>
    <property type="project" value="TreeGrafter"/>
</dbReference>
<feature type="site" description="Transition state stabilizer" evidence="11">
    <location>
        <position position="202"/>
    </location>
</feature>
<dbReference type="InterPro" id="IPR036691">
    <property type="entry name" value="Endo/exonu/phosph_ase_sf"/>
</dbReference>
<accession>A0A2A9NHC7</accession>
<evidence type="ECO:0000256" key="9">
    <source>
        <dbReference type="PIRSR" id="PIRSR604808-1"/>
    </source>
</evidence>
<keyword evidence="10" id="KW-0464">Manganese</keyword>
<evidence type="ECO:0000256" key="5">
    <source>
        <dbReference type="ARBA" id="ARBA00022801"/>
    </source>
</evidence>
<dbReference type="SUPFAM" id="SSF56219">
    <property type="entry name" value="DNase I-like"/>
    <property type="match status" value="1"/>
</dbReference>
<keyword evidence="3 10" id="KW-0479">Metal-binding</keyword>
<keyword evidence="4 12" id="KW-0863">Zinc-finger</keyword>
<feature type="compositionally biased region" description="Polar residues" evidence="13">
    <location>
        <begin position="569"/>
        <end position="582"/>
    </location>
</feature>
<dbReference type="STRING" id="703135.A0A2A9NHC7"/>